<evidence type="ECO:0000313" key="2">
    <source>
        <dbReference type="EMBL" id="KAK2729007.1"/>
    </source>
</evidence>
<feature type="coiled-coil region" evidence="1">
    <location>
        <begin position="46"/>
        <end position="73"/>
    </location>
</feature>
<keyword evidence="3" id="KW-1185">Reference proteome</keyword>
<keyword evidence="1" id="KW-0175">Coiled coil</keyword>
<dbReference type="EMBL" id="VYYT01000854">
    <property type="protein sequence ID" value="KAK2729007.1"/>
    <property type="molecule type" value="Genomic_DNA"/>
</dbReference>
<accession>A0AAD9XY62</accession>
<evidence type="ECO:0000313" key="3">
    <source>
        <dbReference type="Proteomes" id="UP001281614"/>
    </source>
</evidence>
<name>A0AAD9XY62_COLKA</name>
<comment type="caution">
    <text evidence="2">The sequence shown here is derived from an EMBL/GenBank/DDBJ whole genome shotgun (WGS) entry which is preliminary data.</text>
</comment>
<gene>
    <name evidence="2" type="ORF">CKAH01_10578</name>
</gene>
<protein>
    <submittedName>
        <fullName evidence="2">Uncharacterized protein</fullName>
    </submittedName>
</protein>
<evidence type="ECO:0000256" key="1">
    <source>
        <dbReference type="SAM" id="Coils"/>
    </source>
</evidence>
<proteinExistence type="predicted"/>
<sequence>MLADFEAEGQMKFLEDKDIFLSLHLGQIRTDVLDLERKIGSETRGRTAAQRRRDELKREQEELEKLREEIKKP</sequence>
<dbReference type="Proteomes" id="UP001281614">
    <property type="component" value="Unassembled WGS sequence"/>
</dbReference>
<organism evidence="2 3">
    <name type="scientific">Colletotrichum kahawae</name>
    <name type="common">Coffee berry disease fungus</name>
    <dbReference type="NCBI Taxonomy" id="34407"/>
    <lineage>
        <taxon>Eukaryota</taxon>
        <taxon>Fungi</taxon>
        <taxon>Dikarya</taxon>
        <taxon>Ascomycota</taxon>
        <taxon>Pezizomycotina</taxon>
        <taxon>Sordariomycetes</taxon>
        <taxon>Hypocreomycetidae</taxon>
        <taxon>Glomerellales</taxon>
        <taxon>Glomerellaceae</taxon>
        <taxon>Colletotrichum</taxon>
        <taxon>Colletotrichum gloeosporioides species complex</taxon>
    </lineage>
</organism>
<reference evidence="2" key="1">
    <citation type="submission" date="2023-02" db="EMBL/GenBank/DDBJ databases">
        <title>Colletotrichum kahawae CIFC_Que2 genome sequencing and assembly.</title>
        <authorList>
            <person name="Baroncelli R."/>
        </authorList>
    </citation>
    <scope>NUCLEOTIDE SEQUENCE</scope>
    <source>
        <strain evidence="2">CIFC_Que2</strain>
    </source>
</reference>
<dbReference type="AlphaFoldDB" id="A0AAD9XY62"/>